<reference evidence="6" key="1">
    <citation type="submission" date="2020-03" db="EMBL/GenBank/DDBJ databases">
        <title>Evolution of repeat sequences and sex chromosomes of tilapia species revealed by chromosome-level genomes.</title>
        <authorList>
            <person name="Xu L."/>
            <person name="Tao W."/>
            <person name="Wang D."/>
            <person name="Zhou Q."/>
        </authorList>
    </citation>
    <scope>NUCLEOTIDE SEQUENCE [LARGE SCALE GENOMIC DNA]</scope>
    <source>
        <strain evidence="6">Israel</strain>
    </source>
</reference>
<dbReference type="InterPro" id="IPR013783">
    <property type="entry name" value="Ig-like_fold"/>
</dbReference>
<keyword evidence="6" id="KW-1185">Reference proteome</keyword>
<keyword evidence="1" id="KW-0732">Signal</keyword>
<name>A0AAZ1XWL4_OREAU</name>
<proteinExistence type="predicted"/>
<dbReference type="PANTHER" id="PTHR11481">
    <property type="entry name" value="IMMUNOGLOBULIN FC RECEPTOR"/>
    <property type="match status" value="1"/>
</dbReference>
<evidence type="ECO:0000256" key="2">
    <source>
        <dbReference type="ARBA" id="ARBA00023157"/>
    </source>
</evidence>
<dbReference type="AlphaFoldDB" id="A0AAZ1XWL4"/>
<dbReference type="GO" id="GO:0007166">
    <property type="term" value="P:cell surface receptor signaling pathway"/>
    <property type="evidence" value="ECO:0007669"/>
    <property type="project" value="TreeGrafter"/>
</dbReference>
<evidence type="ECO:0000313" key="6">
    <source>
        <dbReference type="Proteomes" id="UP000472276"/>
    </source>
</evidence>
<dbReference type="Ensembl" id="ENSOABT00000081274.1">
    <property type="protein sequence ID" value="ENSOABP00000072786.1"/>
    <property type="gene ID" value="ENSOABG00000036883.1"/>
</dbReference>
<dbReference type="GO" id="GO:0006955">
    <property type="term" value="P:immune response"/>
    <property type="evidence" value="ECO:0007669"/>
    <property type="project" value="TreeGrafter"/>
</dbReference>
<evidence type="ECO:0000256" key="1">
    <source>
        <dbReference type="ARBA" id="ARBA00022729"/>
    </source>
</evidence>
<keyword evidence="2" id="KW-1015">Disulfide bond</keyword>
<dbReference type="SMART" id="SM00409">
    <property type="entry name" value="IG"/>
    <property type="match status" value="1"/>
</dbReference>
<dbReference type="SUPFAM" id="SSF48726">
    <property type="entry name" value="Immunoglobulin"/>
    <property type="match status" value="1"/>
</dbReference>
<feature type="region of interest" description="Disordered" evidence="3">
    <location>
        <begin position="215"/>
        <end position="236"/>
    </location>
</feature>
<sequence>MPPGRGFPGMSHWEEAPGQTQDTLKRLHLSAGLGTPWFSFTCEGFNISAGWKVRSTQQILSKCSNITVTKTCGIKHAFASDSGKYWCESGAERTGAVILESPVHPVVEGDAVILHCRKKADKQDSNFTADFYKDSFLMGTSYDGKLEIQKVSKSHEGFYKCNIHGVGESPESWLAHQCAVYTVKGIQNSRESPGSSLTLAHFFLPTLTHVHTAGRSQVRGGKSVAEEKGSHKLITNHKSQITRHRFTGAVRNTNVCSTIIQRREDLCSSLK</sequence>
<evidence type="ECO:0000259" key="4">
    <source>
        <dbReference type="SMART" id="SM00409"/>
    </source>
</evidence>
<dbReference type="InterPro" id="IPR050488">
    <property type="entry name" value="Ig_Fc_receptor"/>
</dbReference>
<evidence type="ECO:0000256" key="3">
    <source>
        <dbReference type="SAM" id="MobiDB-lite"/>
    </source>
</evidence>
<accession>A0AAZ1XWL4</accession>
<reference evidence="5" key="2">
    <citation type="submission" date="2025-08" db="UniProtKB">
        <authorList>
            <consortium name="Ensembl"/>
        </authorList>
    </citation>
    <scope>IDENTIFICATION</scope>
</reference>
<dbReference type="InterPro" id="IPR036179">
    <property type="entry name" value="Ig-like_dom_sf"/>
</dbReference>
<evidence type="ECO:0000313" key="5">
    <source>
        <dbReference type="Ensembl" id="ENSOABP00000072786.1"/>
    </source>
</evidence>
<organism evidence="5 6">
    <name type="scientific">Oreochromis aureus</name>
    <name type="common">Israeli tilapia</name>
    <name type="synonym">Chromis aureus</name>
    <dbReference type="NCBI Taxonomy" id="47969"/>
    <lineage>
        <taxon>Eukaryota</taxon>
        <taxon>Metazoa</taxon>
        <taxon>Chordata</taxon>
        <taxon>Craniata</taxon>
        <taxon>Vertebrata</taxon>
        <taxon>Euteleostomi</taxon>
        <taxon>Actinopterygii</taxon>
        <taxon>Neopterygii</taxon>
        <taxon>Teleostei</taxon>
        <taxon>Neoteleostei</taxon>
        <taxon>Acanthomorphata</taxon>
        <taxon>Ovalentaria</taxon>
        <taxon>Cichlomorphae</taxon>
        <taxon>Cichliformes</taxon>
        <taxon>Cichlidae</taxon>
        <taxon>African cichlids</taxon>
        <taxon>Pseudocrenilabrinae</taxon>
        <taxon>Oreochromini</taxon>
        <taxon>Oreochromis</taxon>
    </lineage>
</organism>
<feature type="domain" description="Immunoglobulin" evidence="4">
    <location>
        <begin position="101"/>
        <end position="177"/>
    </location>
</feature>
<dbReference type="GO" id="GO:0009897">
    <property type="term" value="C:external side of plasma membrane"/>
    <property type="evidence" value="ECO:0007669"/>
    <property type="project" value="TreeGrafter"/>
</dbReference>
<dbReference type="PANTHER" id="PTHR11481:SF64">
    <property type="entry name" value="FC RECEPTOR-LIKE PROTEIN 4"/>
    <property type="match status" value="1"/>
</dbReference>
<dbReference type="GO" id="GO:0004888">
    <property type="term" value="F:transmembrane signaling receptor activity"/>
    <property type="evidence" value="ECO:0007669"/>
    <property type="project" value="TreeGrafter"/>
</dbReference>
<dbReference type="Gene3D" id="2.60.40.10">
    <property type="entry name" value="Immunoglobulins"/>
    <property type="match status" value="1"/>
</dbReference>
<dbReference type="Proteomes" id="UP000472276">
    <property type="component" value="Unassembled WGS sequence"/>
</dbReference>
<dbReference type="InterPro" id="IPR003599">
    <property type="entry name" value="Ig_sub"/>
</dbReference>
<reference evidence="5" key="3">
    <citation type="submission" date="2025-09" db="UniProtKB">
        <authorList>
            <consortium name="Ensembl"/>
        </authorList>
    </citation>
    <scope>IDENTIFICATION</scope>
</reference>
<protein>
    <recommendedName>
        <fullName evidence="4">Immunoglobulin domain-containing protein</fullName>
    </recommendedName>
</protein>